<evidence type="ECO:0000313" key="5">
    <source>
        <dbReference type="EMBL" id="CAL6095046.1"/>
    </source>
</evidence>
<dbReference type="EMBL" id="CATOUU010001093">
    <property type="protein sequence ID" value="CAI9971549.1"/>
    <property type="molecule type" value="Genomic_DNA"/>
</dbReference>
<evidence type="ECO:0000313" key="6">
    <source>
        <dbReference type="EMBL" id="CAL6097572.1"/>
    </source>
</evidence>
<reference evidence="3" key="1">
    <citation type="submission" date="2023-06" db="EMBL/GenBank/DDBJ databases">
        <authorList>
            <person name="Kurt Z."/>
        </authorList>
    </citation>
    <scope>NUCLEOTIDE SEQUENCE</scope>
</reference>
<protein>
    <submittedName>
        <fullName evidence="3">Uncharacterized protein</fullName>
    </submittedName>
</protein>
<dbReference type="EMBL" id="CAXDID020000472">
    <property type="protein sequence ID" value="CAL6095046.1"/>
    <property type="molecule type" value="Genomic_DNA"/>
</dbReference>
<accession>A0AA86R4I7</accession>
<dbReference type="Proteomes" id="UP001642409">
    <property type="component" value="Unassembled WGS sequence"/>
</dbReference>
<evidence type="ECO:0000313" key="7">
    <source>
        <dbReference type="Proteomes" id="UP001642409"/>
    </source>
</evidence>
<dbReference type="EMBL" id="CAXDID020000159">
    <property type="protein sequence ID" value="CAL6044179.1"/>
    <property type="molecule type" value="Genomic_DNA"/>
</dbReference>
<proteinExistence type="predicted"/>
<evidence type="ECO:0000313" key="2">
    <source>
        <dbReference type="EMBL" id="CAI9935283.1"/>
    </source>
</evidence>
<sequence length="105" mass="11962">MQPSAPAMPQQQAMQAQPQQYMQYMQYAGMPYGYGMMPMGGAMPGLETPKVEQPKCECKCEKCKCEDVRIKMQDKVVEEMTKLRAEIFASEKKAWEAYGKSKGFM</sequence>
<name>A0AA86R4I7_9EUKA</name>
<organism evidence="3">
    <name type="scientific">Hexamita inflata</name>
    <dbReference type="NCBI Taxonomy" id="28002"/>
    <lineage>
        <taxon>Eukaryota</taxon>
        <taxon>Metamonada</taxon>
        <taxon>Diplomonadida</taxon>
        <taxon>Hexamitidae</taxon>
        <taxon>Hexamitinae</taxon>
        <taxon>Hexamita</taxon>
    </lineage>
</organism>
<dbReference type="EMBL" id="CATOUU010000600">
    <property type="protein sequence ID" value="CAI9935283.1"/>
    <property type="molecule type" value="Genomic_DNA"/>
</dbReference>
<dbReference type="EMBL" id="CAXDID020000499">
    <property type="protein sequence ID" value="CAL6097572.1"/>
    <property type="molecule type" value="Genomic_DNA"/>
</dbReference>
<evidence type="ECO:0000313" key="4">
    <source>
        <dbReference type="EMBL" id="CAL6044179.1"/>
    </source>
</evidence>
<comment type="caution">
    <text evidence="3">The sequence shown here is derived from an EMBL/GenBank/DDBJ whole genome shotgun (WGS) entry which is preliminary data.</text>
</comment>
<evidence type="ECO:0000313" key="1">
    <source>
        <dbReference type="EMBL" id="CAI9923846.1"/>
    </source>
</evidence>
<keyword evidence="7" id="KW-1185">Reference proteome</keyword>
<dbReference type="EMBL" id="CATOUU010000295">
    <property type="protein sequence ID" value="CAI9923846.1"/>
    <property type="molecule type" value="Genomic_DNA"/>
</dbReference>
<dbReference type="AlphaFoldDB" id="A0AA86R4I7"/>
<evidence type="ECO:0000313" key="3">
    <source>
        <dbReference type="EMBL" id="CAI9971549.1"/>
    </source>
</evidence>
<gene>
    <name evidence="1" type="ORF">HINF_LOCUS11491</name>
    <name evidence="2" type="ORF">HINF_LOCUS22928</name>
    <name evidence="4" type="ORF">HINF_LOCUS40435</name>
    <name evidence="3" type="ORF">HINF_LOCUS59194</name>
    <name evidence="5" type="ORF">HINF_LOCUS67761</name>
    <name evidence="6" type="ORF">HINF_LOCUS69122</name>
</gene>
<reference evidence="4 7" key="2">
    <citation type="submission" date="2024-07" db="EMBL/GenBank/DDBJ databases">
        <authorList>
            <person name="Akdeniz Z."/>
        </authorList>
    </citation>
    <scope>NUCLEOTIDE SEQUENCE [LARGE SCALE GENOMIC DNA]</scope>
</reference>